<feature type="domain" description="UspA" evidence="2">
    <location>
        <begin position="2"/>
        <end position="136"/>
    </location>
</feature>
<dbReference type="PRINTS" id="PR01438">
    <property type="entry name" value="UNVRSLSTRESS"/>
</dbReference>
<dbReference type="PANTHER" id="PTHR46268">
    <property type="entry name" value="STRESS RESPONSE PROTEIN NHAX"/>
    <property type="match status" value="1"/>
</dbReference>
<evidence type="ECO:0000313" key="3">
    <source>
        <dbReference type="EMBL" id="XDQ59835.1"/>
    </source>
</evidence>
<sequence>MLRYVAAGIDGTPEGLAAAHWAAREAVRRGTALRLVHAWERQPRPAPAVPADMSQRSWAEDMVAQASDSVRAAHAGLRVVTRSVADAPVGALLAAAEEADLLVIGSRWISGVTGFLTGSVSQRVVARSPRPVVLVRAGECTAREHFSAVAGISPDEIPETPYRDVVLGLDTDRPCDELIEFAFDAARLRATPLRVIHAFSAPPAYAAIDRLAPVNGPELLAEHERAVVATLRPWCEKFPEVAVTETVTEGRAAGELIHASAGAALLVVGRRVRGSLLGNHLGSVAHAALHHAPCPVAVVPHA</sequence>
<dbReference type="AlphaFoldDB" id="A0AB39RV94"/>
<feature type="domain" description="UspA" evidence="2">
    <location>
        <begin position="162"/>
        <end position="300"/>
    </location>
</feature>
<dbReference type="Gene3D" id="3.40.50.620">
    <property type="entry name" value="HUPs"/>
    <property type="match status" value="2"/>
</dbReference>
<organism evidence="3">
    <name type="scientific">Streptomyces sp. R35</name>
    <dbReference type="NCBI Taxonomy" id="3238630"/>
    <lineage>
        <taxon>Bacteria</taxon>
        <taxon>Bacillati</taxon>
        <taxon>Actinomycetota</taxon>
        <taxon>Actinomycetes</taxon>
        <taxon>Kitasatosporales</taxon>
        <taxon>Streptomycetaceae</taxon>
        <taxon>Streptomyces</taxon>
    </lineage>
</organism>
<dbReference type="InterPro" id="IPR014729">
    <property type="entry name" value="Rossmann-like_a/b/a_fold"/>
</dbReference>
<dbReference type="Pfam" id="PF00582">
    <property type="entry name" value="Usp"/>
    <property type="match status" value="2"/>
</dbReference>
<protein>
    <submittedName>
        <fullName evidence="3">Universal stress protein</fullName>
    </submittedName>
</protein>
<dbReference type="PANTHER" id="PTHR46268:SF6">
    <property type="entry name" value="UNIVERSAL STRESS PROTEIN UP12"/>
    <property type="match status" value="1"/>
</dbReference>
<dbReference type="SUPFAM" id="SSF52402">
    <property type="entry name" value="Adenine nucleotide alpha hydrolases-like"/>
    <property type="match status" value="2"/>
</dbReference>
<gene>
    <name evidence="3" type="ORF">AB5J50_03140</name>
</gene>
<comment type="similarity">
    <text evidence="1">Belongs to the universal stress protein A family.</text>
</comment>
<evidence type="ECO:0000256" key="1">
    <source>
        <dbReference type="ARBA" id="ARBA00008791"/>
    </source>
</evidence>
<evidence type="ECO:0000259" key="2">
    <source>
        <dbReference type="Pfam" id="PF00582"/>
    </source>
</evidence>
<reference evidence="3" key="1">
    <citation type="submission" date="2024-07" db="EMBL/GenBank/DDBJ databases">
        <authorList>
            <person name="Yu S.T."/>
        </authorList>
    </citation>
    <scope>NUCLEOTIDE SEQUENCE</scope>
    <source>
        <strain evidence="3">R35</strain>
    </source>
</reference>
<dbReference type="InterPro" id="IPR006015">
    <property type="entry name" value="Universal_stress_UspA"/>
</dbReference>
<dbReference type="RefSeq" id="WP_369254654.1">
    <property type="nucleotide sequence ID" value="NZ_CP163440.1"/>
</dbReference>
<proteinExistence type="inferred from homology"/>
<accession>A0AB39RV94</accession>
<dbReference type="EMBL" id="CP163440">
    <property type="protein sequence ID" value="XDQ59835.1"/>
    <property type="molecule type" value="Genomic_DNA"/>
</dbReference>
<dbReference type="InterPro" id="IPR006016">
    <property type="entry name" value="UspA"/>
</dbReference>
<name>A0AB39RV94_9ACTN</name>